<dbReference type="PROSITE" id="PS00061">
    <property type="entry name" value="ADH_SHORT"/>
    <property type="match status" value="1"/>
</dbReference>
<evidence type="ECO:0000256" key="5">
    <source>
        <dbReference type="SAM" id="Phobius"/>
    </source>
</evidence>
<proteinExistence type="inferred from homology"/>
<keyword evidence="5" id="KW-1133">Transmembrane helix</keyword>
<dbReference type="PANTHER" id="PTHR44196:SF1">
    <property type="entry name" value="DEHYDROGENASE_REDUCTASE SDR FAMILY MEMBER 7B"/>
    <property type="match status" value="1"/>
</dbReference>
<sequence>MRKHKDLNEQVIVVTGASSGIGMTTAEMAAERGARVVLAARSEDKLATIVNRIHAKGQHAIYVPADVSDRRDVEEIARTATREFGGIDTWVNVAAQAVYGRSEEVPIADARRLFDVNYFGTVHGCKTAIPVLRQRGGGALINVASMVADTALPLLSHYSATKHAIKAFSDALRMELEEAGDPITVTLIKPGSVNTPFTKHAKNYMDVEPTYPPPVYKPEVVARAILSCARKPKRDVLIGAGAKQFNVVGENYPRLGDKLMERTMFDAQKTDRPTNGASQGNLFQPMRNEQPSRYGDYDGRVRGSSLYTQARLHPVLATAGVAALGVGALYALGKVTKVAAKTTGKAAKASGKLGLLSLGAKLLSSDDDKEKRQERRD</sequence>
<dbReference type="Gene3D" id="3.40.50.720">
    <property type="entry name" value="NAD(P)-binding Rossmann-like Domain"/>
    <property type="match status" value="1"/>
</dbReference>
<dbReference type="PANTHER" id="PTHR44196">
    <property type="entry name" value="DEHYDROGENASE/REDUCTASE SDR FAMILY MEMBER 7B"/>
    <property type="match status" value="1"/>
</dbReference>
<protein>
    <submittedName>
        <fullName evidence="6">SDR family oxidoreductase</fullName>
    </submittedName>
</protein>
<accession>A0A4Y6PWA4</accession>
<keyword evidence="5" id="KW-0812">Transmembrane</keyword>
<dbReference type="AlphaFoldDB" id="A0A4Y6PWA4"/>
<dbReference type="SUPFAM" id="SSF51735">
    <property type="entry name" value="NAD(P)-binding Rossmann-fold domains"/>
    <property type="match status" value="1"/>
</dbReference>
<dbReference type="EMBL" id="CP041186">
    <property type="protein sequence ID" value="QDG52409.1"/>
    <property type="molecule type" value="Genomic_DNA"/>
</dbReference>
<dbReference type="InterPro" id="IPR002347">
    <property type="entry name" value="SDR_fam"/>
</dbReference>
<keyword evidence="5" id="KW-0472">Membrane</keyword>
<evidence type="ECO:0000313" key="6">
    <source>
        <dbReference type="EMBL" id="QDG52409.1"/>
    </source>
</evidence>
<keyword evidence="2" id="KW-0560">Oxidoreductase</keyword>
<dbReference type="PRINTS" id="PR00080">
    <property type="entry name" value="SDRFAMILY"/>
</dbReference>
<feature type="compositionally biased region" description="Polar residues" evidence="4">
    <location>
        <begin position="273"/>
        <end position="291"/>
    </location>
</feature>
<dbReference type="GO" id="GO:0016491">
    <property type="term" value="F:oxidoreductase activity"/>
    <property type="evidence" value="ECO:0007669"/>
    <property type="project" value="UniProtKB-KW"/>
</dbReference>
<gene>
    <name evidence="6" type="ORF">FIV42_17170</name>
</gene>
<evidence type="ECO:0000313" key="7">
    <source>
        <dbReference type="Proteomes" id="UP000315995"/>
    </source>
</evidence>
<dbReference type="GO" id="GO:0016020">
    <property type="term" value="C:membrane"/>
    <property type="evidence" value="ECO:0007669"/>
    <property type="project" value="TreeGrafter"/>
</dbReference>
<dbReference type="InterPro" id="IPR020904">
    <property type="entry name" value="Sc_DH/Rdtase_CS"/>
</dbReference>
<evidence type="ECO:0000256" key="4">
    <source>
        <dbReference type="SAM" id="MobiDB-lite"/>
    </source>
</evidence>
<feature type="transmembrane region" description="Helical" evidence="5">
    <location>
        <begin position="312"/>
        <end position="332"/>
    </location>
</feature>
<dbReference type="RefSeq" id="WP_141198881.1">
    <property type="nucleotide sequence ID" value="NZ_CP041186.1"/>
</dbReference>
<evidence type="ECO:0000256" key="2">
    <source>
        <dbReference type="ARBA" id="ARBA00023002"/>
    </source>
</evidence>
<dbReference type="OrthoDB" id="9781689at2"/>
<organism evidence="6 7">
    <name type="scientific">Persicimonas caeni</name>
    <dbReference type="NCBI Taxonomy" id="2292766"/>
    <lineage>
        <taxon>Bacteria</taxon>
        <taxon>Deltaproteobacteria</taxon>
        <taxon>Bradymonadales</taxon>
        <taxon>Bradymonadaceae</taxon>
        <taxon>Persicimonas</taxon>
    </lineage>
</organism>
<name>A0A4Y6PWA4_PERCE</name>
<evidence type="ECO:0000256" key="1">
    <source>
        <dbReference type="ARBA" id="ARBA00006484"/>
    </source>
</evidence>
<evidence type="ECO:0000256" key="3">
    <source>
        <dbReference type="RuleBase" id="RU000363"/>
    </source>
</evidence>
<accession>A0A5B8Y7P6</accession>
<dbReference type="InterPro" id="IPR036291">
    <property type="entry name" value="NAD(P)-bd_dom_sf"/>
</dbReference>
<dbReference type="NCBIfam" id="NF005495">
    <property type="entry name" value="PRK07109.1"/>
    <property type="match status" value="1"/>
</dbReference>
<dbReference type="Pfam" id="PF00106">
    <property type="entry name" value="adh_short"/>
    <property type="match status" value="1"/>
</dbReference>
<reference evidence="6 7" key="1">
    <citation type="submission" date="2019-06" db="EMBL/GenBank/DDBJ databases">
        <title>Persicimonas caeni gen. nov., sp. nov., a predatory bacterium isolated from solar saltern.</title>
        <authorList>
            <person name="Wang S."/>
        </authorList>
    </citation>
    <scope>NUCLEOTIDE SEQUENCE [LARGE SCALE GENOMIC DNA]</scope>
    <source>
        <strain evidence="6 7">YN101</strain>
    </source>
</reference>
<feature type="region of interest" description="Disordered" evidence="4">
    <location>
        <begin position="268"/>
        <end position="295"/>
    </location>
</feature>
<dbReference type="Proteomes" id="UP000315995">
    <property type="component" value="Chromosome"/>
</dbReference>
<keyword evidence="7" id="KW-1185">Reference proteome</keyword>
<dbReference type="PRINTS" id="PR00081">
    <property type="entry name" value="GDHRDH"/>
</dbReference>
<comment type="similarity">
    <text evidence="1 3">Belongs to the short-chain dehydrogenases/reductases (SDR) family.</text>
</comment>